<reference evidence="2 3" key="1">
    <citation type="submission" date="2016-04" db="EMBL/GenBank/DDBJ databases">
        <title>Genome analyses suggest a sexual origin of heterokaryosis in a supposedly ancient asexual fungus.</title>
        <authorList>
            <person name="Ropars J."/>
            <person name="Sedzielewska K."/>
            <person name="Noel J."/>
            <person name="Charron P."/>
            <person name="Farinelli L."/>
            <person name="Marton T."/>
            <person name="Kruger M."/>
            <person name="Pelin A."/>
            <person name="Brachmann A."/>
            <person name="Corradi N."/>
        </authorList>
    </citation>
    <scope>NUCLEOTIDE SEQUENCE [LARGE SCALE GENOMIC DNA]</scope>
    <source>
        <strain evidence="2 3">A5</strain>
    </source>
</reference>
<reference evidence="2 3" key="2">
    <citation type="submission" date="2017-09" db="EMBL/GenBank/DDBJ databases">
        <title>Extensive intraspecific genome diversity in a model arbuscular mycorrhizal fungus.</title>
        <authorList>
            <person name="Chen E.C."/>
            <person name="Morin E."/>
            <person name="Beaudet D."/>
            <person name="Noel J."/>
            <person name="Ndikumana S."/>
            <person name="Charron P."/>
            <person name="St-Onge C."/>
            <person name="Giorgi J."/>
            <person name="Grigoriev I.V."/>
            <person name="Roux C."/>
            <person name="Martin F.M."/>
            <person name="Corradi N."/>
        </authorList>
    </citation>
    <scope>NUCLEOTIDE SEQUENCE [LARGE SCALE GENOMIC DNA]</scope>
    <source>
        <strain evidence="2 3">A5</strain>
    </source>
</reference>
<feature type="transmembrane region" description="Helical" evidence="1">
    <location>
        <begin position="46"/>
        <end position="65"/>
    </location>
</feature>
<keyword evidence="1" id="KW-0812">Transmembrane</keyword>
<keyword evidence="1" id="KW-1133">Transmembrane helix</keyword>
<dbReference type="AlphaFoldDB" id="A0A2N0NK42"/>
<sequence length="67" mass="7552">MYLVRWSSLNENNLDTNHELVAHDFSIMLSDLLFGIHNRESNEGSYAVVLILAVTTATVMVVGIFRI</sequence>
<keyword evidence="1" id="KW-0472">Membrane</keyword>
<dbReference type="EMBL" id="LLXJ01005347">
    <property type="protein sequence ID" value="PKB94941.1"/>
    <property type="molecule type" value="Genomic_DNA"/>
</dbReference>
<organism evidence="2 3">
    <name type="scientific">Rhizophagus irregularis</name>
    <dbReference type="NCBI Taxonomy" id="588596"/>
    <lineage>
        <taxon>Eukaryota</taxon>
        <taxon>Fungi</taxon>
        <taxon>Fungi incertae sedis</taxon>
        <taxon>Mucoromycota</taxon>
        <taxon>Glomeromycotina</taxon>
        <taxon>Glomeromycetes</taxon>
        <taxon>Glomerales</taxon>
        <taxon>Glomeraceae</taxon>
        <taxon>Rhizophagus</taxon>
    </lineage>
</organism>
<protein>
    <submittedName>
        <fullName evidence="2">Uncharacterized protein</fullName>
    </submittedName>
</protein>
<evidence type="ECO:0000313" key="3">
    <source>
        <dbReference type="Proteomes" id="UP000232722"/>
    </source>
</evidence>
<gene>
    <name evidence="2" type="ORF">RhiirA5_437717</name>
</gene>
<name>A0A2N0NK42_9GLOM</name>
<accession>A0A2N0NK42</accession>
<dbReference type="Proteomes" id="UP000232722">
    <property type="component" value="Unassembled WGS sequence"/>
</dbReference>
<evidence type="ECO:0000313" key="2">
    <source>
        <dbReference type="EMBL" id="PKB94941.1"/>
    </source>
</evidence>
<dbReference type="VEuPathDB" id="FungiDB:RhiirFUN_016371"/>
<evidence type="ECO:0000256" key="1">
    <source>
        <dbReference type="SAM" id="Phobius"/>
    </source>
</evidence>
<comment type="caution">
    <text evidence="2">The sequence shown here is derived from an EMBL/GenBank/DDBJ whole genome shotgun (WGS) entry which is preliminary data.</text>
</comment>
<proteinExistence type="predicted"/>